<feature type="region of interest" description="Disordered" evidence="1">
    <location>
        <begin position="1"/>
        <end position="29"/>
    </location>
</feature>
<name>A0A7W3RA71_9ACTN</name>
<protein>
    <submittedName>
        <fullName evidence="2">Uncharacterized protein</fullName>
    </submittedName>
</protein>
<sequence length="29" mass="2934">MTSSNAAGTAPALHGSLPAAGHRSLESRW</sequence>
<proteinExistence type="predicted"/>
<comment type="caution">
    <text evidence="2">The sequence shown here is derived from an EMBL/GenBank/DDBJ whole genome shotgun (WGS) entry which is preliminary data.</text>
</comment>
<evidence type="ECO:0000256" key="1">
    <source>
        <dbReference type="SAM" id="MobiDB-lite"/>
    </source>
</evidence>
<keyword evidence="3" id="KW-1185">Reference proteome</keyword>
<dbReference type="Proteomes" id="UP000539313">
    <property type="component" value="Unassembled WGS sequence"/>
</dbReference>
<evidence type="ECO:0000313" key="3">
    <source>
        <dbReference type="Proteomes" id="UP000539313"/>
    </source>
</evidence>
<dbReference type="EMBL" id="JACJII010000001">
    <property type="protein sequence ID" value="MBA9005537.1"/>
    <property type="molecule type" value="Genomic_DNA"/>
</dbReference>
<organism evidence="2 3">
    <name type="scientific">Thermomonospora cellulosilytica</name>
    <dbReference type="NCBI Taxonomy" id="1411118"/>
    <lineage>
        <taxon>Bacteria</taxon>
        <taxon>Bacillati</taxon>
        <taxon>Actinomycetota</taxon>
        <taxon>Actinomycetes</taxon>
        <taxon>Streptosporangiales</taxon>
        <taxon>Thermomonosporaceae</taxon>
        <taxon>Thermomonospora</taxon>
    </lineage>
</organism>
<evidence type="ECO:0000313" key="2">
    <source>
        <dbReference type="EMBL" id="MBA9005537.1"/>
    </source>
</evidence>
<accession>A0A7W3RA71</accession>
<reference evidence="2 3" key="1">
    <citation type="submission" date="2020-08" db="EMBL/GenBank/DDBJ databases">
        <title>Sequencing the genomes of 1000 actinobacteria strains.</title>
        <authorList>
            <person name="Klenk H.-P."/>
        </authorList>
    </citation>
    <scope>NUCLEOTIDE SEQUENCE [LARGE SCALE GENOMIC DNA]</scope>
    <source>
        <strain evidence="2 3">DSM 45823</strain>
    </source>
</reference>
<dbReference type="AlphaFoldDB" id="A0A7W3RA71"/>
<gene>
    <name evidence="2" type="ORF">HNR21_004419</name>
</gene>